<dbReference type="InterPro" id="IPR013693">
    <property type="entry name" value="SpoIID/LytB_N"/>
</dbReference>
<dbReference type="GO" id="GO:0030435">
    <property type="term" value="P:sporulation resulting in formation of a cellular spore"/>
    <property type="evidence" value="ECO:0007669"/>
    <property type="project" value="InterPro"/>
</dbReference>
<dbReference type="Proteomes" id="UP000823612">
    <property type="component" value="Unassembled WGS sequence"/>
</dbReference>
<evidence type="ECO:0000313" key="3">
    <source>
        <dbReference type="EMBL" id="MBO8432383.1"/>
    </source>
</evidence>
<dbReference type="Pfam" id="PF08486">
    <property type="entry name" value="SpoIID"/>
    <property type="match status" value="1"/>
</dbReference>
<comment type="caution">
    <text evidence="3">The sequence shown here is derived from an EMBL/GenBank/DDBJ whole genome shotgun (WGS) entry which is preliminary data.</text>
</comment>
<reference evidence="3" key="1">
    <citation type="submission" date="2020-10" db="EMBL/GenBank/DDBJ databases">
        <authorList>
            <person name="Gilroy R."/>
        </authorList>
    </citation>
    <scope>NUCLEOTIDE SEQUENCE</scope>
    <source>
        <strain evidence="3">2889</strain>
    </source>
</reference>
<protein>
    <submittedName>
        <fullName evidence="3">SpoIID/LytB domain-containing protein</fullName>
    </submittedName>
</protein>
<keyword evidence="1" id="KW-0732">Signal</keyword>
<reference evidence="3" key="2">
    <citation type="journal article" date="2021" name="PeerJ">
        <title>Extensive microbial diversity within the chicken gut microbiome revealed by metagenomics and culture.</title>
        <authorList>
            <person name="Gilroy R."/>
            <person name="Ravi A."/>
            <person name="Getino M."/>
            <person name="Pursley I."/>
            <person name="Horton D.L."/>
            <person name="Alikhan N.F."/>
            <person name="Baker D."/>
            <person name="Gharbi K."/>
            <person name="Hall N."/>
            <person name="Watson M."/>
            <person name="Adriaenssens E.M."/>
            <person name="Foster-Nyarko E."/>
            <person name="Jarju S."/>
            <person name="Secka A."/>
            <person name="Antonio M."/>
            <person name="Oren A."/>
            <person name="Chaudhuri R.R."/>
            <person name="La Ragione R."/>
            <person name="Hildebrand F."/>
            <person name="Pallen M.J."/>
        </authorList>
    </citation>
    <scope>NUCLEOTIDE SEQUENCE</scope>
    <source>
        <strain evidence="3">2889</strain>
    </source>
</reference>
<evidence type="ECO:0000259" key="2">
    <source>
        <dbReference type="Pfam" id="PF08486"/>
    </source>
</evidence>
<dbReference type="NCBIfam" id="TIGR02669">
    <property type="entry name" value="SpoIID_LytB"/>
    <property type="match status" value="1"/>
</dbReference>
<evidence type="ECO:0000313" key="4">
    <source>
        <dbReference type="Proteomes" id="UP000823612"/>
    </source>
</evidence>
<feature type="domain" description="Sporulation stage II protein D amidase enhancer LytB N-terminal" evidence="2">
    <location>
        <begin position="125"/>
        <end position="198"/>
    </location>
</feature>
<dbReference type="EMBL" id="JADIMZ010000053">
    <property type="protein sequence ID" value="MBO8432383.1"/>
    <property type="molecule type" value="Genomic_DNA"/>
</dbReference>
<dbReference type="InterPro" id="IPR013486">
    <property type="entry name" value="SpoIID/LytB"/>
</dbReference>
<organism evidence="3 4">
    <name type="scientific">Candidatus Pullibacteroides excrementavium</name>
    <dbReference type="NCBI Taxonomy" id="2840905"/>
    <lineage>
        <taxon>Bacteria</taxon>
        <taxon>Pseudomonadati</taxon>
        <taxon>Bacteroidota</taxon>
        <taxon>Bacteroidia</taxon>
        <taxon>Bacteroidales</taxon>
        <taxon>Candidatus Pullibacteroides</taxon>
    </lineage>
</organism>
<name>A0A9D9H2H7_9BACT</name>
<dbReference type="AlphaFoldDB" id="A0A9D9H2H7"/>
<feature type="chain" id="PRO_5039414436" evidence="1">
    <location>
        <begin position="22"/>
        <end position="389"/>
    </location>
</feature>
<proteinExistence type="predicted"/>
<accession>A0A9D9H2H7</accession>
<feature type="signal peptide" evidence="1">
    <location>
        <begin position="1"/>
        <end position="21"/>
    </location>
</feature>
<evidence type="ECO:0000256" key="1">
    <source>
        <dbReference type="SAM" id="SignalP"/>
    </source>
</evidence>
<gene>
    <name evidence="3" type="ORF">IAB08_03700</name>
</gene>
<sequence length="389" mass="43277">MKKLIFVLSMVLMWLPFRAEATTVSVRIFADAKHAKMQFTAELGSYRIQGADGRTVRELAEGESVEMMVKGGKVSLSLDGRSLGSFSDVRFEGAGLKAIYGLRVESQGKTLVRYYDDHLEAKAKEGSLFLINHVDLENYVGGVVQSEVRGVSDKVDFFKVQAIISRTYAMSNRHRHQSEGYDLCDGVHCQVYHSRNNTPVILTATVQSAGLIIVDGSGKPITAAFHSNSGGQTANSEDAWNAPVSYLRSVEDEFSLEGKNAYWEKRMPRSEWLDFLSREYDYPVRNAKMKDSALTFSQPVRKAYFAGGIPLKDIRSDMKLRSSFFSVRTEGAEVVLEGRGYGHGVGLSQEGVVKMIDKGYSVEEVIKHYYTGVNITSLQDNAASGKRRR</sequence>